<dbReference type="EMBL" id="BOOA01000035">
    <property type="protein sequence ID" value="GIH26080.1"/>
    <property type="molecule type" value="Genomic_DNA"/>
</dbReference>
<feature type="coiled-coil region" evidence="1">
    <location>
        <begin position="25"/>
        <end position="55"/>
    </location>
</feature>
<evidence type="ECO:0000313" key="2">
    <source>
        <dbReference type="EMBL" id="GIH26080.1"/>
    </source>
</evidence>
<evidence type="ECO:0000313" key="3">
    <source>
        <dbReference type="Proteomes" id="UP000640052"/>
    </source>
</evidence>
<comment type="caution">
    <text evidence="2">The sequence shown here is derived from an EMBL/GenBank/DDBJ whole genome shotgun (WGS) entry which is preliminary data.</text>
</comment>
<protein>
    <submittedName>
        <fullName evidence="2">Uncharacterized protein</fullName>
    </submittedName>
</protein>
<evidence type="ECO:0000256" key="1">
    <source>
        <dbReference type="SAM" id="Coils"/>
    </source>
</evidence>
<sequence>MEPTASLSERSVPNESVLLVIIGQRNQALDELAKYTAYAEQLERENAELRKKLSERG</sequence>
<dbReference type="Proteomes" id="UP000640052">
    <property type="component" value="Unassembled WGS sequence"/>
</dbReference>
<organism evidence="2 3">
    <name type="scientific">Acrocarpospora phusangensis</name>
    <dbReference type="NCBI Taxonomy" id="1070424"/>
    <lineage>
        <taxon>Bacteria</taxon>
        <taxon>Bacillati</taxon>
        <taxon>Actinomycetota</taxon>
        <taxon>Actinomycetes</taxon>
        <taxon>Streptosporangiales</taxon>
        <taxon>Streptosporangiaceae</taxon>
        <taxon>Acrocarpospora</taxon>
    </lineage>
</organism>
<gene>
    <name evidence="2" type="ORF">Aph01nite_43900</name>
</gene>
<accession>A0A919QGK5</accession>
<keyword evidence="3" id="KW-1185">Reference proteome</keyword>
<reference evidence="2" key="1">
    <citation type="submission" date="2021-01" db="EMBL/GenBank/DDBJ databases">
        <title>Whole genome shotgun sequence of Acrocarpospora phusangensis NBRC 108782.</title>
        <authorList>
            <person name="Komaki H."/>
            <person name="Tamura T."/>
        </authorList>
    </citation>
    <scope>NUCLEOTIDE SEQUENCE</scope>
    <source>
        <strain evidence="2">NBRC 108782</strain>
    </source>
</reference>
<name>A0A919QGK5_9ACTN</name>
<keyword evidence="1" id="KW-0175">Coiled coil</keyword>
<proteinExistence type="predicted"/>
<dbReference type="AlphaFoldDB" id="A0A919QGK5"/>